<feature type="region of interest" description="Disordered" evidence="1">
    <location>
        <begin position="228"/>
        <end position="256"/>
    </location>
</feature>
<evidence type="ECO:0000313" key="3">
    <source>
        <dbReference type="Proteomes" id="UP001049176"/>
    </source>
</evidence>
<feature type="compositionally biased region" description="Polar residues" evidence="1">
    <location>
        <begin position="95"/>
        <end position="118"/>
    </location>
</feature>
<keyword evidence="3" id="KW-1185">Reference proteome</keyword>
<comment type="caution">
    <text evidence="2">The sequence shown here is derived from an EMBL/GenBank/DDBJ whole genome shotgun (WGS) entry which is preliminary data.</text>
</comment>
<dbReference type="OrthoDB" id="2881824at2759"/>
<dbReference type="Proteomes" id="UP001049176">
    <property type="component" value="Chromosome 7"/>
</dbReference>
<sequence length="280" mass="33210">MEIGSDSGTRTRPSTPRNQKVLVQRKPVPQVNEDELVPVMKVDQERGQMVNSDPGRDEISISSALGSDQVQVEQLEVEDEGATSPVLSLEAPEAGSSSSTKLPEASTSTETETVGNTEMESEEDRLVRLLEEKKERRKQEKERWEQEVARRVQELRQRDEEARRMRALEKARRQEEEQRKREDELRRIGEEYQRQFEKERRKEEERRLREEKIRQKVEELRRKEAEELQRRREARQRGSVEVQQVERQNTTPVAQQTDHVQMMFAYHSRAVREWRYSTQQ</sequence>
<name>A0A9P7URL2_9AGAR</name>
<gene>
    <name evidence="2" type="ORF">E1B28_011814</name>
</gene>
<proteinExistence type="predicted"/>
<feature type="compositionally biased region" description="Basic and acidic residues" evidence="1">
    <location>
        <begin position="228"/>
        <end position="238"/>
    </location>
</feature>
<protein>
    <submittedName>
        <fullName evidence="2">Uncharacterized protein</fullName>
    </submittedName>
</protein>
<feature type="compositionally biased region" description="Polar residues" evidence="1">
    <location>
        <begin position="1"/>
        <end position="18"/>
    </location>
</feature>
<dbReference type="EMBL" id="CM032187">
    <property type="protein sequence ID" value="KAG7090211.1"/>
    <property type="molecule type" value="Genomic_DNA"/>
</dbReference>
<organism evidence="2 3">
    <name type="scientific">Marasmius oreades</name>
    <name type="common">fairy-ring Marasmius</name>
    <dbReference type="NCBI Taxonomy" id="181124"/>
    <lineage>
        <taxon>Eukaryota</taxon>
        <taxon>Fungi</taxon>
        <taxon>Dikarya</taxon>
        <taxon>Basidiomycota</taxon>
        <taxon>Agaricomycotina</taxon>
        <taxon>Agaricomycetes</taxon>
        <taxon>Agaricomycetidae</taxon>
        <taxon>Agaricales</taxon>
        <taxon>Marasmiineae</taxon>
        <taxon>Marasmiaceae</taxon>
        <taxon>Marasmius</taxon>
    </lineage>
</organism>
<dbReference type="KEGG" id="more:E1B28_011814"/>
<feature type="compositionally biased region" description="Polar residues" evidence="1">
    <location>
        <begin position="241"/>
        <end position="256"/>
    </location>
</feature>
<dbReference type="GeneID" id="66080889"/>
<dbReference type="AlphaFoldDB" id="A0A9P7URL2"/>
<feature type="compositionally biased region" description="Basic and acidic residues" evidence="1">
    <location>
        <begin position="124"/>
        <end position="188"/>
    </location>
</feature>
<evidence type="ECO:0000256" key="1">
    <source>
        <dbReference type="SAM" id="MobiDB-lite"/>
    </source>
</evidence>
<reference evidence="2" key="1">
    <citation type="journal article" date="2021" name="Genome Biol. Evol.">
        <title>The assembled and annotated genome of the fairy-ring fungus Marasmius oreades.</title>
        <authorList>
            <person name="Hiltunen M."/>
            <person name="Ament-Velasquez S.L."/>
            <person name="Johannesson H."/>
        </authorList>
    </citation>
    <scope>NUCLEOTIDE SEQUENCE</scope>
    <source>
        <strain evidence="2">03SP1</strain>
    </source>
</reference>
<evidence type="ECO:0000313" key="2">
    <source>
        <dbReference type="EMBL" id="KAG7090211.1"/>
    </source>
</evidence>
<dbReference type="RefSeq" id="XP_043006681.1">
    <property type="nucleotide sequence ID" value="XM_043156867.1"/>
</dbReference>
<accession>A0A9P7URL2</accession>
<feature type="region of interest" description="Disordered" evidence="1">
    <location>
        <begin position="1"/>
        <end position="188"/>
    </location>
</feature>